<dbReference type="RefSeq" id="WP_130355437.1">
    <property type="nucleotide sequence ID" value="NZ_SGXC01000001.1"/>
</dbReference>
<dbReference type="InterPro" id="IPR005064">
    <property type="entry name" value="BUG"/>
</dbReference>
<dbReference type="Pfam" id="PF03401">
    <property type="entry name" value="TctC"/>
    <property type="match status" value="1"/>
</dbReference>
<dbReference type="Gene3D" id="3.40.190.150">
    <property type="entry name" value="Bordetella uptake gene, domain 1"/>
    <property type="match status" value="1"/>
</dbReference>
<dbReference type="Gene3D" id="3.40.190.10">
    <property type="entry name" value="Periplasmic binding protein-like II"/>
    <property type="match status" value="1"/>
</dbReference>
<dbReference type="SUPFAM" id="SSF53850">
    <property type="entry name" value="Periplasmic binding protein-like II"/>
    <property type="match status" value="1"/>
</dbReference>
<evidence type="ECO:0000256" key="1">
    <source>
        <dbReference type="ARBA" id="ARBA00006987"/>
    </source>
</evidence>
<accession>A0A4Q7NGW8</accession>
<evidence type="ECO:0000313" key="3">
    <source>
        <dbReference type="EMBL" id="RZS84038.1"/>
    </source>
</evidence>
<keyword evidence="4" id="KW-1185">Reference proteome</keyword>
<evidence type="ECO:0000256" key="2">
    <source>
        <dbReference type="SAM" id="SignalP"/>
    </source>
</evidence>
<dbReference type="PROSITE" id="PS51257">
    <property type="entry name" value="PROKAR_LIPOPROTEIN"/>
    <property type="match status" value="1"/>
</dbReference>
<comment type="caution">
    <text evidence="3">The sequence shown here is derived from an EMBL/GenBank/DDBJ whole genome shotgun (WGS) entry which is preliminary data.</text>
</comment>
<proteinExistence type="inferred from homology"/>
<dbReference type="PANTHER" id="PTHR42928">
    <property type="entry name" value="TRICARBOXYLATE-BINDING PROTEIN"/>
    <property type="match status" value="1"/>
</dbReference>
<feature type="signal peptide" evidence="2">
    <location>
        <begin position="1"/>
        <end position="22"/>
    </location>
</feature>
<feature type="chain" id="PRO_5020329173" evidence="2">
    <location>
        <begin position="23"/>
        <end position="324"/>
    </location>
</feature>
<keyword evidence="2" id="KW-0732">Signal</keyword>
<evidence type="ECO:0000313" key="4">
    <source>
        <dbReference type="Proteomes" id="UP000292445"/>
    </source>
</evidence>
<dbReference type="EMBL" id="SGXC01000001">
    <property type="protein sequence ID" value="RZS84038.1"/>
    <property type="molecule type" value="Genomic_DNA"/>
</dbReference>
<dbReference type="InterPro" id="IPR042100">
    <property type="entry name" value="Bug_dom1"/>
</dbReference>
<name>A0A4Q7NGW8_9BURK</name>
<dbReference type="CDD" id="cd13578">
    <property type="entry name" value="PBP2_Bug27"/>
    <property type="match status" value="1"/>
</dbReference>
<organism evidence="3 4">
    <name type="scientific">Pigmentiphaga kullae</name>
    <dbReference type="NCBI Taxonomy" id="151784"/>
    <lineage>
        <taxon>Bacteria</taxon>
        <taxon>Pseudomonadati</taxon>
        <taxon>Pseudomonadota</taxon>
        <taxon>Betaproteobacteria</taxon>
        <taxon>Burkholderiales</taxon>
        <taxon>Alcaligenaceae</taxon>
        <taxon>Pigmentiphaga</taxon>
    </lineage>
</organism>
<keyword evidence="3" id="KW-0675">Receptor</keyword>
<dbReference type="AlphaFoldDB" id="A0A4Q7NGW8"/>
<gene>
    <name evidence="3" type="ORF">EV675_0040</name>
</gene>
<dbReference type="PANTHER" id="PTHR42928:SF5">
    <property type="entry name" value="BLR1237 PROTEIN"/>
    <property type="match status" value="1"/>
</dbReference>
<dbReference type="OrthoDB" id="8678477at2"/>
<comment type="similarity">
    <text evidence="1">Belongs to the UPF0065 (bug) family.</text>
</comment>
<dbReference type="PIRSF" id="PIRSF017082">
    <property type="entry name" value="YflP"/>
    <property type="match status" value="1"/>
</dbReference>
<dbReference type="Proteomes" id="UP000292445">
    <property type="component" value="Unassembled WGS sequence"/>
</dbReference>
<protein>
    <submittedName>
        <fullName evidence="3">Tripartite-type tricarboxylate transporter receptor subunit TctC</fullName>
    </submittedName>
</protein>
<sequence>MKKLVAVLGMGIAAVLACPAQAQGSADYPARAVTLVMPYSAGTGIDTATRALAEKLRVGMKAPFIVQNKVGAGGNIGSEFVARSAPDGYTLLVVANTLAMNPSLYKNLPYDPVKDFASVGLLFKGAMVLVASSKVPARNLAEFIAAAAKAPGQYNYASSGVGTPQHLAMELLKEATGMNIVHIPHKGAGEAVTAIAGGQVEVGFVPIQSALTQIEAGKMHALAVSSPVRQAALPNVATVAESVGKPFDVDLWYGLFAPAGTPPAVVDRLHRQMQAALAEPDMQQSLKAQGMTSAVSTPAELNALVRTDLARWARVIESRGIAAN</sequence>
<reference evidence="3 4" key="1">
    <citation type="submission" date="2019-02" db="EMBL/GenBank/DDBJ databases">
        <title>Genomic Encyclopedia of Type Strains, Phase IV (KMG-IV): sequencing the most valuable type-strain genomes for metagenomic binning, comparative biology and taxonomic classification.</title>
        <authorList>
            <person name="Goeker M."/>
        </authorList>
    </citation>
    <scope>NUCLEOTIDE SEQUENCE [LARGE SCALE GENOMIC DNA]</scope>
    <source>
        <strain evidence="3 4">K24</strain>
    </source>
</reference>